<dbReference type="EMBL" id="JAUOEK010000093">
    <property type="protein sequence ID" value="MDO5969842.1"/>
    <property type="molecule type" value="Genomic_DNA"/>
</dbReference>
<organism evidence="2 3">
    <name type="scientific">Flavivirga aquimarina</name>
    <dbReference type="NCBI Taxonomy" id="2027862"/>
    <lineage>
        <taxon>Bacteria</taxon>
        <taxon>Pseudomonadati</taxon>
        <taxon>Bacteroidota</taxon>
        <taxon>Flavobacteriia</taxon>
        <taxon>Flavobacteriales</taxon>
        <taxon>Flavobacteriaceae</taxon>
        <taxon>Flavivirga</taxon>
    </lineage>
</organism>
<dbReference type="Gene3D" id="3.10.180.10">
    <property type="entry name" value="2,3-Dihydroxybiphenyl 1,2-Dioxygenase, domain 1"/>
    <property type="match status" value="1"/>
</dbReference>
<dbReference type="InterPro" id="IPR052164">
    <property type="entry name" value="Anthracycline_SecMetBiosynth"/>
</dbReference>
<evidence type="ECO:0000313" key="2">
    <source>
        <dbReference type="EMBL" id="MDO5969842.1"/>
    </source>
</evidence>
<evidence type="ECO:0000313" key="3">
    <source>
        <dbReference type="Proteomes" id="UP001176883"/>
    </source>
</evidence>
<sequence>MEHNMVGWFEIPVTNMDRAIAFYNTVFKIEIQSQDFQGTLMGWFPFNEEKPGAAGSLIQNQAYKPNDKEGVLIYFHSEDVNTELNRVVDAGGKVIQSKTQISPDVGYMGIFIDSEGNRIALHSRA</sequence>
<gene>
    <name evidence="2" type="ORF">Q4Q35_08480</name>
</gene>
<reference evidence="2" key="1">
    <citation type="submission" date="2023-07" db="EMBL/GenBank/DDBJ databases">
        <title>Two novel species in the genus Flavivirga.</title>
        <authorList>
            <person name="Kwon K."/>
        </authorList>
    </citation>
    <scope>NUCLEOTIDE SEQUENCE</scope>
    <source>
        <strain evidence="2">KCTC 52353</strain>
    </source>
</reference>
<protein>
    <submittedName>
        <fullName evidence="2">VOC family protein</fullName>
    </submittedName>
</protein>
<name>A0ABT8W9M4_9FLAO</name>
<dbReference type="Proteomes" id="UP001176883">
    <property type="component" value="Unassembled WGS sequence"/>
</dbReference>
<dbReference type="PANTHER" id="PTHR33993:SF2">
    <property type="entry name" value="VOC DOMAIN-CONTAINING PROTEIN"/>
    <property type="match status" value="1"/>
</dbReference>
<proteinExistence type="predicted"/>
<comment type="caution">
    <text evidence="2">The sequence shown here is derived from an EMBL/GenBank/DDBJ whole genome shotgun (WGS) entry which is preliminary data.</text>
</comment>
<feature type="domain" description="VOC" evidence="1">
    <location>
        <begin position="5"/>
        <end position="124"/>
    </location>
</feature>
<dbReference type="RefSeq" id="WP_303277537.1">
    <property type="nucleotide sequence ID" value="NZ_JAUOEK010000093.1"/>
</dbReference>
<dbReference type="InterPro" id="IPR037523">
    <property type="entry name" value="VOC_core"/>
</dbReference>
<keyword evidence="3" id="KW-1185">Reference proteome</keyword>
<evidence type="ECO:0000259" key="1">
    <source>
        <dbReference type="PROSITE" id="PS51819"/>
    </source>
</evidence>
<accession>A0ABT8W9M4</accession>
<dbReference type="PROSITE" id="PS51819">
    <property type="entry name" value="VOC"/>
    <property type="match status" value="1"/>
</dbReference>
<dbReference type="InterPro" id="IPR029068">
    <property type="entry name" value="Glyas_Bleomycin-R_OHBP_Dase"/>
</dbReference>
<dbReference type="InterPro" id="IPR004360">
    <property type="entry name" value="Glyas_Fos-R_dOase_dom"/>
</dbReference>
<dbReference type="SUPFAM" id="SSF54593">
    <property type="entry name" value="Glyoxalase/Bleomycin resistance protein/Dihydroxybiphenyl dioxygenase"/>
    <property type="match status" value="1"/>
</dbReference>
<dbReference type="CDD" id="cd07247">
    <property type="entry name" value="SgaA_N_like"/>
    <property type="match status" value="1"/>
</dbReference>
<dbReference type="Pfam" id="PF00903">
    <property type="entry name" value="Glyoxalase"/>
    <property type="match status" value="1"/>
</dbReference>
<dbReference type="PANTHER" id="PTHR33993">
    <property type="entry name" value="GLYOXALASE-RELATED"/>
    <property type="match status" value="1"/>
</dbReference>